<accession>A0ACC2PEE2</accession>
<reference evidence="1" key="1">
    <citation type="submission" date="2023-04" db="EMBL/GenBank/DDBJ databases">
        <title>A chromosome-level genome assembly of the parasitoid wasp Eretmocerus hayati.</title>
        <authorList>
            <person name="Zhong Y."/>
            <person name="Liu S."/>
            <person name="Liu Y."/>
        </authorList>
    </citation>
    <scope>NUCLEOTIDE SEQUENCE</scope>
    <source>
        <strain evidence="1">ZJU_SS_LIU_2023</strain>
    </source>
</reference>
<gene>
    <name evidence="1" type="ORF">QAD02_016963</name>
</gene>
<evidence type="ECO:0000313" key="1">
    <source>
        <dbReference type="EMBL" id="KAJ8681176.1"/>
    </source>
</evidence>
<organism evidence="1 2">
    <name type="scientific">Eretmocerus hayati</name>
    <dbReference type="NCBI Taxonomy" id="131215"/>
    <lineage>
        <taxon>Eukaryota</taxon>
        <taxon>Metazoa</taxon>
        <taxon>Ecdysozoa</taxon>
        <taxon>Arthropoda</taxon>
        <taxon>Hexapoda</taxon>
        <taxon>Insecta</taxon>
        <taxon>Pterygota</taxon>
        <taxon>Neoptera</taxon>
        <taxon>Endopterygota</taxon>
        <taxon>Hymenoptera</taxon>
        <taxon>Apocrita</taxon>
        <taxon>Proctotrupomorpha</taxon>
        <taxon>Chalcidoidea</taxon>
        <taxon>Aphelinidae</taxon>
        <taxon>Aphelininae</taxon>
        <taxon>Eretmocerus</taxon>
    </lineage>
</organism>
<evidence type="ECO:0000313" key="2">
    <source>
        <dbReference type="Proteomes" id="UP001239111"/>
    </source>
</evidence>
<dbReference type="EMBL" id="CM056742">
    <property type="protein sequence ID" value="KAJ8681176.1"/>
    <property type="molecule type" value="Genomic_DNA"/>
</dbReference>
<sequence>MASQRKGDNNGGSRPASPNNQEKAAEIQIDQVPVFERLVAYIQEEVAKVDPSAEKISIMLVDEKIILRTSAGTLYDLDSHQKKQLAAKIQRENIATQRDDESSKQNVISVRDSSQVASTGSEKLTPSPPTVGPVDKENQVPGSTARSNSVDNYDPDLRNQVSNLCTQVSSMAKVTAEFQKTVFETLGTLRDNQKSQSEEIANIAQRLAVQEVASKQCHENQATKSGILQADSIQSRIETQQHVSSKENGSSHNNSTQSTFPQESNKSSMNLNQAAPVLAVQTGHHSIKRDYKLTRDEKWEFFLDKLLLELNSLNISYITSDLTTISPISELCPIAEPHKLIIKDVILNRIDKIYHEKIIGKDDPIDILKTLRLAKAREVPTTTVAARHMLHSIKYEHTKETADTFIQRFEQIIRAHDNLNGVDPISLAEKRDALYQAIRVAYPSVQHANFLCQTQNKRDLEYEELKKYIIEHELDKLQNADSVPKAVLLAKKQRKFDSKNDAYQSLNAKYVSSIQRITTKRIALGKVPVVRCATIVGKLSITWQQTVQRHGILQINKAINGNVVKGEARKEILAHV</sequence>
<comment type="caution">
    <text evidence="1">The sequence shown here is derived from an EMBL/GenBank/DDBJ whole genome shotgun (WGS) entry which is preliminary data.</text>
</comment>
<proteinExistence type="predicted"/>
<dbReference type="Proteomes" id="UP001239111">
    <property type="component" value="Chromosome 2"/>
</dbReference>
<keyword evidence="2" id="KW-1185">Reference proteome</keyword>
<name>A0ACC2PEE2_9HYME</name>
<protein>
    <submittedName>
        <fullName evidence="1">Uncharacterized protein</fullName>
    </submittedName>
</protein>